<feature type="compositionally biased region" description="Basic and acidic residues" evidence="1">
    <location>
        <begin position="274"/>
        <end position="298"/>
    </location>
</feature>
<organism evidence="2 3">
    <name type="scientific">Plasmodium inui San Antonio 1</name>
    <dbReference type="NCBI Taxonomy" id="1237626"/>
    <lineage>
        <taxon>Eukaryota</taxon>
        <taxon>Sar</taxon>
        <taxon>Alveolata</taxon>
        <taxon>Apicomplexa</taxon>
        <taxon>Aconoidasida</taxon>
        <taxon>Haemosporida</taxon>
        <taxon>Plasmodiidae</taxon>
        <taxon>Plasmodium</taxon>
        <taxon>Plasmodium (Plasmodium)</taxon>
    </lineage>
</organism>
<name>W7AF14_9APIC</name>
<evidence type="ECO:0000256" key="1">
    <source>
        <dbReference type="SAM" id="MobiDB-lite"/>
    </source>
</evidence>
<dbReference type="RefSeq" id="XP_008819545.1">
    <property type="nucleotide sequence ID" value="XM_008821323.1"/>
</dbReference>
<dbReference type="GeneID" id="20041026"/>
<reference evidence="2 3" key="1">
    <citation type="submission" date="2013-02" db="EMBL/GenBank/DDBJ databases">
        <title>The Genome Sequence of Plasmodium inui San Antonio 1.</title>
        <authorList>
            <consortium name="The Broad Institute Genome Sequencing Platform"/>
            <consortium name="The Broad Institute Genome Sequencing Center for Infectious Disease"/>
            <person name="Neafsey D."/>
            <person name="Cheeseman I."/>
            <person name="Volkman S."/>
            <person name="Adams J."/>
            <person name="Walker B."/>
            <person name="Young S.K."/>
            <person name="Zeng Q."/>
            <person name="Gargeya S."/>
            <person name="Fitzgerald M."/>
            <person name="Haas B."/>
            <person name="Abouelleil A."/>
            <person name="Alvarado L."/>
            <person name="Arachchi H.M."/>
            <person name="Berlin A.M."/>
            <person name="Chapman S.B."/>
            <person name="Dewar J."/>
            <person name="Goldberg J."/>
            <person name="Griggs A."/>
            <person name="Gujja S."/>
            <person name="Hansen M."/>
            <person name="Howarth C."/>
            <person name="Imamovic A."/>
            <person name="Larimer J."/>
            <person name="McCowan C."/>
            <person name="Murphy C."/>
            <person name="Neiman D."/>
            <person name="Pearson M."/>
            <person name="Priest M."/>
            <person name="Roberts A."/>
            <person name="Saif S."/>
            <person name="Shea T."/>
            <person name="Sisk P."/>
            <person name="Sykes S."/>
            <person name="Wortman J."/>
            <person name="Nusbaum C."/>
            <person name="Birren B."/>
        </authorList>
    </citation>
    <scope>NUCLEOTIDE SEQUENCE [LARGE SCALE GENOMIC DNA]</scope>
    <source>
        <strain evidence="2 3">San Antonio 1</strain>
    </source>
</reference>
<accession>W7AF14</accession>
<dbReference type="EMBL" id="KI965622">
    <property type="protein sequence ID" value="EUD63866.1"/>
    <property type="molecule type" value="Genomic_DNA"/>
</dbReference>
<dbReference type="Proteomes" id="UP000030640">
    <property type="component" value="Unassembled WGS sequence"/>
</dbReference>
<dbReference type="AlphaFoldDB" id="W7AF14"/>
<sequence length="432" mass="48823">MANFSGWMQHLIDRTPPPSGNGTKEYAAQFLWDLKEKPGTETMTDPSNRWMNMAHKGGSVMRGTDKIARMICTGIEIWMNSLKVVHERTEWEEEDCGARQVGLRGSLAGGTKCNTTGDGITWNNITGVSELRAENPLQRSLMACMDIVSIIWTVYNNIEAEKDGLKYHGEDVCQVLEDWFAEWGGKHVGEEVMEFWYSQSKELTLAGTGKIKLKQTADRFWSGIFGHKLMKIWGLQCGKGPDNPKRNFVCVYEDEKGACDVRGDNNWEDFQVGRHEQIGERRPDQDRGNSSKAKDLYRAKTGPQTSEAPGNQRKRKNTGREPPGGKRALSAKIQEQEQLRTELEKKMHQKYSEHAGVTMRGEDSTAAEIAKPIAGKSKSKIWSNPLSLGRAIIIRSNEQEPQEPAKRRQTGTNKGRLRRRKKTTQIISVREN</sequence>
<evidence type="ECO:0000313" key="3">
    <source>
        <dbReference type="Proteomes" id="UP000030640"/>
    </source>
</evidence>
<feature type="region of interest" description="Disordered" evidence="1">
    <location>
        <begin position="274"/>
        <end position="332"/>
    </location>
</feature>
<gene>
    <name evidence="2" type="ORF">C922_05752</name>
</gene>
<evidence type="ECO:0000313" key="2">
    <source>
        <dbReference type="EMBL" id="EUD63866.1"/>
    </source>
</evidence>
<dbReference type="VEuPathDB" id="PlasmoDB:C922_05752"/>
<keyword evidence="3" id="KW-1185">Reference proteome</keyword>
<protein>
    <submittedName>
        <fullName evidence="2">Uncharacterized protein</fullName>
    </submittedName>
</protein>
<feature type="region of interest" description="Disordered" evidence="1">
    <location>
        <begin position="395"/>
        <end position="432"/>
    </location>
</feature>
<proteinExistence type="predicted"/>